<dbReference type="SUPFAM" id="SSF53182">
    <property type="entry name" value="Pyrrolidone carboxyl peptidase (pyroglutamate aminopeptidase)"/>
    <property type="match status" value="1"/>
</dbReference>
<dbReference type="WBParaSite" id="ECPE_0001503801-mRNA-1">
    <property type="protein sequence ID" value="ECPE_0001503801-mRNA-1"/>
    <property type="gene ID" value="ECPE_0001503801"/>
</dbReference>
<accession>A0A183B713</accession>
<reference evidence="1" key="1">
    <citation type="submission" date="2016-06" db="UniProtKB">
        <authorList>
            <consortium name="WormBaseParasite"/>
        </authorList>
    </citation>
    <scope>IDENTIFICATION</scope>
</reference>
<proteinExistence type="predicted"/>
<name>A0A183B713_9TREM</name>
<dbReference type="Gene3D" id="3.40.630.20">
    <property type="entry name" value="Peptidase C15, pyroglutamyl peptidase I-like"/>
    <property type="match status" value="1"/>
</dbReference>
<sequence>LPTDPIFIGFWSSDVVLCSNLFSQKCQLIVVTGFGPFENVTCNPSSIVVDELKNFWDTKKELIPNPIRFVTITQIPVTYKAVEKVIPYNMIIWSRCHHMTEIKCFSRKLFHRNRLLVWSPGQVPLSKGKQQVPMTVGLLIFLFPVNTPRLCTNLPTTPIASFLIA</sequence>
<organism evidence="1">
    <name type="scientific">Echinostoma caproni</name>
    <dbReference type="NCBI Taxonomy" id="27848"/>
    <lineage>
        <taxon>Eukaryota</taxon>
        <taxon>Metazoa</taxon>
        <taxon>Spiralia</taxon>
        <taxon>Lophotrochozoa</taxon>
        <taxon>Platyhelminthes</taxon>
        <taxon>Trematoda</taxon>
        <taxon>Digenea</taxon>
        <taxon>Plagiorchiida</taxon>
        <taxon>Echinostomata</taxon>
        <taxon>Echinostomatoidea</taxon>
        <taxon>Echinostomatidae</taxon>
        <taxon>Echinostoma</taxon>
    </lineage>
</organism>
<dbReference type="AlphaFoldDB" id="A0A183B713"/>
<evidence type="ECO:0000313" key="1">
    <source>
        <dbReference type="WBParaSite" id="ECPE_0001503801-mRNA-1"/>
    </source>
</evidence>
<dbReference type="InterPro" id="IPR036440">
    <property type="entry name" value="Peptidase_C15-like_sf"/>
</dbReference>
<protein>
    <submittedName>
        <fullName evidence="1">DUF218 domain-containing protein</fullName>
    </submittedName>
</protein>